<dbReference type="Proteomes" id="UP001597319">
    <property type="component" value="Unassembled WGS sequence"/>
</dbReference>
<comment type="caution">
    <text evidence="1">The sequence shown here is derived from an EMBL/GenBank/DDBJ whole genome shotgun (WGS) entry which is preliminary data.</text>
</comment>
<keyword evidence="2" id="KW-1185">Reference proteome</keyword>
<dbReference type="EMBL" id="JBHULE010000019">
    <property type="protein sequence ID" value="MFD2563449.1"/>
    <property type="molecule type" value="Genomic_DNA"/>
</dbReference>
<dbReference type="RefSeq" id="WP_378292880.1">
    <property type="nucleotide sequence ID" value="NZ_JBHULE010000019.1"/>
</dbReference>
<name>A0ABW5LH34_9FLAO</name>
<protein>
    <submittedName>
        <fullName evidence="1">Uncharacterized protein</fullName>
    </submittedName>
</protein>
<gene>
    <name evidence="1" type="ORF">ACFSR1_12290</name>
</gene>
<evidence type="ECO:0000313" key="1">
    <source>
        <dbReference type="EMBL" id="MFD2563449.1"/>
    </source>
</evidence>
<evidence type="ECO:0000313" key="2">
    <source>
        <dbReference type="Proteomes" id="UP001597319"/>
    </source>
</evidence>
<proteinExistence type="predicted"/>
<accession>A0ABW5LH34</accession>
<organism evidence="1 2">
    <name type="scientific">Aquimarina rubra</name>
    <dbReference type="NCBI Taxonomy" id="1920033"/>
    <lineage>
        <taxon>Bacteria</taxon>
        <taxon>Pseudomonadati</taxon>
        <taxon>Bacteroidota</taxon>
        <taxon>Flavobacteriia</taxon>
        <taxon>Flavobacteriales</taxon>
        <taxon>Flavobacteriaceae</taxon>
        <taxon>Aquimarina</taxon>
    </lineage>
</organism>
<reference evidence="2" key="1">
    <citation type="journal article" date="2019" name="Int. J. Syst. Evol. Microbiol.">
        <title>The Global Catalogue of Microorganisms (GCM) 10K type strain sequencing project: providing services to taxonomists for standard genome sequencing and annotation.</title>
        <authorList>
            <consortium name="The Broad Institute Genomics Platform"/>
            <consortium name="The Broad Institute Genome Sequencing Center for Infectious Disease"/>
            <person name="Wu L."/>
            <person name="Ma J."/>
        </authorList>
    </citation>
    <scope>NUCLEOTIDE SEQUENCE [LARGE SCALE GENOMIC DNA]</scope>
    <source>
        <strain evidence="2">KCTC 52274</strain>
    </source>
</reference>
<sequence length="65" mass="7416">MISLVSFLLFNRKEDSEDIPDTNQELTLNTSNIYIEKWNINRNNSKAASVADVQSTPGQTIRVKF</sequence>